<evidence type="ECO:0000313" key="7">
    <source>
        <dbReference type="EMBL" id="MBN9413151.1"/>
    </source>
</evidence>
<evidence type="ECO:0000256" key="3">
    <source>
        <dbReference type="ARBA" id="ARBA00022688"/>
    </source>
</evidence>
<dbReference type="PANTHER" id="PTHR43464:SF19">
    <property type="entry name" value="UBIQUINONE BIOSYNTHESIS O-METHYLTRANSFERASE, MITOCHONDRIAL"/>
    <property type="match status" value="1"/>
</dbReference>
<protein>
    <recommendedName>
        <fullName evidence="5">Ubiquinone biosynthesis O-methyltransferase</fullName>
    </recommendedName>
    <alternativeName>
        <fullName evidence="5">2-polyprenyl-6-hydroxyphenol methylase</fullName>
        <ecNumber evidence="5">2.1.1.222</ecNumber>
    </alternativeName>
    <alternativeName>
        <fullName evidence="5">3-demethylubiquinone 3-O-methyltransferase</fullName>
        <ecNumber evidence="5">2.1.1.64</ecNumber>
    </alternativeName>
</protein>
<dbReference type="UniPathway" id="UPA00232"/>
<dbReference type="NCBIfam" id="TIGR01983">
    <property type="entry name" value="UbiG"/>
    <property type="match status" value="1"/>
</dbReference>
<dbReference type="HAMAP" id="MF_00472">
    <property type="entry name" value="UbiG"/>
    <property type="match status" value="1"/>
</dbReference>
<reference evidence="7" key="1">
    <citation type="submission" date="2021-02" db="EMBL/GenBank/DDBJ databases">
        <title>Thiocyanate and organic carbon inputs drive convergent selection for specific autotrophic Afipia and Thiobacillus strains within complex microbiomes.</title>
        <authorList>
            <person name="Huddy R.J."/>
            <person name="Sachdeva R."/>
            <person name="Kadzinga F."/>
            <person name="Kantor R.S."/>
            <person name="Harrison S.T.L."/>
            <person name="Banfield J.F."/>
        </authorList>
    </citation>
    <scope>NUCLEOTIDE SEQUENCE</scope>
    <source>
        <strain evidence="7">SCN18_10_11_15_R4_P_38_20</strain>
    </source>
</reference>
<comment type="caution">
    <text evidence="7">The sequence shown here is derived from an EMBL/GenBank/DDBJ whole genome shotgun (WGS) entry which is preliminary data.</text>
</comment>
<dbReference type="Gene3D" id="3.40.50.150">
    <property type="entry name" value="Vaccinia Virus protein VP39"/>
    <property type="match status" value="1"/>
</dbReference>
<dbReference type="CDD" id="cd02440">
    <property type="entry name" value="AdoMet_MTases"/>
    <property type="match status" value="1"/>
</dbReference>
<feature type="binding site" evidence="5">
    <location>
        <position position="135"/>
    </location>
    <ligand>
        <name>S-adenosyl-L-methionine</name>
        <dbReference type="ChEBI" id="CHEBI:59789"/>
    </ligand>
</feature>
<comment type="pathway">
    <text evidence="5">Cofactor biosynthesis; ubiquinone biosynthesis.</text>
</comment>
<proteinExistence type="inferred from homology"/>
<keyword evidence="1 5" id="KW-0489">Methyltransferase</keyword>
<keyword evidence="4 5" id="KW-0949">S-adenosyl-L-methionine</keyword>
<dbReference type="EMBL" id="JAFKGL010000017">
    <property type="protein sequence ID" value="MBN9413151.1"/>
    <property type="molecule type" value="Genomic_DNA"/>
</dbReference>
<evidence type="ECO:0000259" key="6">
    <source>
        <dbReference type="Pfam" id="PF13649"/>
    </source>
</evidence>
<sequence>MTHSASVDHEEIKNFARLADQWWNPEGPMKPLHQMNPLRIKFICDHLLTYFPQDNKSDLMPLKPLSLLDVGCGAGLLTEPLARLGASVTGLDLAEPSLSIARRRADEQGLDITYVNSSVEEFAQKNQKYHAVMALEIIEHVADIPSFIEACASLLQPGGLLFLSTLNRTAPSYLTAILGAEYILKLLPRGTHQWDKFLKPSEVDAYLRKVGFVIQVLQGMRFKPLYKTWELSKNLSVNYILCAEKVS</sequence>
<dbReference type="InterPro" id="IPR029063">
    <property type="entry name" value="SAM-dependent_MTases_sf"/>
</dbReference>
<dbReference type="Pfam" id="PF13649">
    <property type="entry name" value="Methyltransf_25"/>
    <property type="match status" value="1"/>
</dbReference>
<dbReference type="EC" id="2.1.1.222" evidence="5"/>
<feature type="binding site" evidence="5">
    <location>
        <position position="39"/>
    </location>
    <ligand>
        <name>S-adenosyl-L-methionine</name>
        <dbReference type="ChEBI" id="CHEBI:59789"/>
    </ligand>
</feature>
<name>A0A8J7TUV7_9PROT</name>
<dbReference type="GO" id="GO:0061542">
    <property type="term" value="F:3-demethylubiquinol 3-O-methyltransferase activity"/>
    <property type="evidence" value="ECO:0007669"/>
    <property type="project" value="UniProtKB-UniRule"/>
</dbReference>
<feature type="binding site" evidence="5">
    <location>
        <position position="92"/>
    </location>
    <ligand>
        <name>S-adenosyl-L-methionine</name>
        <dbReference type="ChEBI" id="CHEBI:59789"/>
    </ligand>
</feature>
<dbReference type="GO" id="GO:0102208">
    <property type="term" value="F:2-polyprenyl-6-hydroxyphenol methylase activity"/>
    <property type="evidence" value="ECO:0007669"/>
    <property type="project" value="UniProtKB-EC"/>
</dbReference>
<dbReference type="InterPro" id="IPR010233">
    <property type="entry name" value="UbiG_MeTrfase"/>
</dbReference>
<dbReference type="GO" id="GO:0032259">
    <property type="term" value="P:methylation"/>
    <property type="evidence" value="ECO:0007669"/>
    <property type="project" value="UniProtKB-KW"/>
</dbReference>
<evidence type="ECO:0000256" key="4">
    <source>
        <dbReference type="ARBA" id="ARBA00022691"/>
    </source>
</evidence>
<evidence type="ECO:0000313" key="8">
    <source>
        <dbReference type="Proteomes" id="UP000664414"/>
    </source>
</evidence>
<keyword evidence="3 5" id="KW-0831">Ubiquinone biosynthesis</keyword>
<comment type="function">
    <text evidence="5">O-methyltransferase that catalyzes the 2 O-methylation steps in the ubiquinone biosynthetic pathway.</text>
</comment>
<dbReference type="PANTHER" id="PTHR43464">
    <property type="entry name" value="METHYLTRANSFERASE"/>
    <property type="match status" value="1"/>
</dbReference>
<organism evidence="7 8">
    <name type="scientific">Candidatus Paracaedimonas acanthamoebae</name>
    <dbReference type="NCBI Taxonomy" id="244581"/>
    <lineage>
        <taxon>Bacteria</taxon>
        <taxon>Pseudomonadati</taxon>
        <taxon>Pseudomonadota</taxon>
        <taxon>Alphaproteobacteria</taxon>
        <taxon>Holosporales</taxon>
        <taxon>Caedimonadaceae</taxon>
        <taxon>Candidatus Paracaedimonas</taxon>
    </lineage>
</organism>
<feature type="binding site" evidence="5">
    <location>
        <position position="71"/>
    </location>
    <ligand>
        <name>S-adenosyl-L-methionine</name>
        <dbReference type="ChEBI" id="CHEBI:59789"/>
    </ligand>
</feature>
<comment type="catalytic activity">
    <reaction evidence="5">
        <text>a 3-(all-trans-polyprenyl)benzene-1,2-diol + S-adenosyl-L-methionine = a 2-methoxy-6-(all-trans-polyprenyl)phenol + S-adenosyl-L-homocysteine + H(+)</text>
        <dbReference type="Rhea" id="RHEA:31411"/>
        <dbReference type="Rhea" id="RHEA-COMP:9550"/>
        <dbReference type="Rhea" id="RHEA-COMP:9551"/>
        <dbReference type="ChEBI" id="CHEBI:15378"/>
        <dbReference type="ChEBI" id="CHEBI:57856"/>
        <dbReference type="ChEBI" id="CHEBI:59789"/>
        <dbReference type="ChEBI" id="CHEBI:62729"/>
        <dbReference type="ChEBI" id="CHEBI:62731"/>
        <dbReference type="EC" id="2.1.1.222"/>
    </reaction>
</comment>
<feature type="domain" description="Methyltransferase" evidence="6">
    <location>
        <begin position="68"/>
        <end position="159"/>
    </location>
</feature>
<dbReference type="Proteomes" id="UP000664414">
    <property type="component" value="Unassembled WGS sequence"/>
</dbReference>
<keyword evidence="2 5" id="KW-0808">Transferase</keyword>
<comment type="similarity">
    <text evidence="5">Belongs to the methyltransferase superfamily. UbiG/COQ3 family.</text>
</comment>
<comment type="catalytic activity">
    <reaction evidence="5">
        <text>a 3-demethylubiquinol + S-adenosyl-L-methionine = a ubiquinol + S-adenosyl-L-homocysteine + H(+)</text>
        <dbReference type="Rhea" id="RHEA:44380"/>
        <dbReference type="Rhea" id="RHEA-COMP:9566"/>
        <dbReference type="Rhea" id="RHEA-COMP:10914"/>
        <dbReference type="ChEBI" id="CHEBI:15378"/>
        <dbReference type="ChEBI" id="CHEBI:17976"/>
        <dbReference type="ChEBI" id="CHEBI:57856"/>
        <dbReference type="ChEBI" id="CHEBI:59789"/>
        <dbReference type="ChEBI" id="CHEBI:84422"/>
        <dbReference type="EC" id="2.1.1.64"/>
    </reaction>
</comment>
<dbReference type="AlphaFoldDB" id="A0A8J7TUV7"/>
<dbReference type="EC" id="2.1.1.64" evidence="5"/>
<dbReference type="GO" id="GO:0010420">
    <property type="term" value="F:polyprenyldihydroxybenzoate methyltransferase activity"/>
    <property type="evidence" value="ECO:0007669"/>
    <property type="project" value="InterPro"/>
</dbReference>
<evidence type="ECO:0000256" key="2">
    <source>
        <dbReference type="ARBA" id="ARBA00022679"/>
    </source>
</evidence>
<dbReference type="SUPFAM" id="SSF53335">
    <property type="entry name" value="S-adenosyl-L-methionine-dependent methyltransferases"/>
    <property type="match status" value="1"/>
</dbReference>
<dbReference type="InterPro" id="IPR041698">
    <property type="entry name" value="Methyltransf_25"/>
</dbReference>
<gene>
    <name evidence="5 7" type="primary">ubiG</name>
    <name evidence="7" type="ORF">J0H12_04425</name>
</gene>
<accession>A0A8J7TUV7</accession>
<evidence type="ECO:0000256" key="5">
    <source>
        <dbReference type="HAMAP-Rule" id="MF_00472"/>
    </source>
</evidence>
<evidence type="ECO:0000256" key="1">
    <source>
        <dbReference type="ARBA" id="ARBA00022603"/>
    </source>
</evidence>